<reference evidence="1 2" key="1">
    <citation type="submission" date="2015-04" db="EMBL/GenBank/DDBJ databases">
        <title>Comparative genomics of rhizobia nodulating Arachis hypogaea in China.</title>
        <authorList>
            <person name="Li Y."/>
        </authorList>
    </citation>
    <scope>NUCLEOTIDE SEQUENCE [LARGE SCALE GENOMIC DNA]</scope>
    <source>
        <strain evidence="1 2">CCBAU 51787</strain>
    </source>
</reference>
<comment type="caution">
    <text evidence="1">The sequence shown here is derived from an EMBL/GenBank/DDBJ whole genome shotgun (WGS) entry which is preliminary data.</text>
</comment>
<protein>
    <submittedName>
        <fullName evidence="1">Uncharacterized protein</fullName>
    </submittedName>
</protein>
<evidence type="ECO:0000313" key="2">
    <source>
        <dbReference type="Proteomes" id="UP000290565"/>
    </source>
</evidence>
<dbReference type="EMBL" id="LBJM01000009">
    <property type="protein sequence ID" value="RXH42182.1"/>
    <property type="molecule type" value="Genomic_DNA"/>
</dbReference>
<name>A0A4Q0SRR8_9BRAD</name>
<dbReference type="AlphaFoldDB" id="A0A4Q0SRR8"/>
<organism evidence="1 2">
    <name type="scientific">Bradyrhizobium zhanjiangense</name>
    <dbReference type="NCBI Taxonomy" id="1325107"/>
    <lineage>
        <taxon>Bacteria</taxon>
        <taxon>Pseudomonadati</taxon>
        <taxon>Pseudomonadota</taxon>
        <taxon>Alphaproteobacteria</taxon>
        <taxon>Hyphomicrobiales</taxon>
        <taxon>Nitrobacteraceae</taxon>
        <taxon>Bradyrhizobium</taxon>
    </lineage>
</organism>
<gene>
    <name evidence="1" type="ORF">XH94_03985</name>
</gene>
<proteinExistence type="predicted"/>
<sequence length="167" mass="18162">MSGSTDDGTERCGESSEGLMSFQTSLRRALGEIDCASDIVEFSTVVVTRDKQLRNVDHSLFQEKAVVEFQFRFLPSFEESIRAGRSWGYATTCNALSRKAGGQTGQDGCEGIASRVSQLDDVLIGTVGVRAFSLFAASFGRHFKRAECRCGGIRIVQLTQSEAVSLC</sequence>
<evidence type="ECO:0000313" key="1">
    <source>
        <dbReference type="EMBL" id="RXH42182.1"/>
    </source>
</evidence>
<dbReference type="Proteomes" id="UP000290565">
    <property type="component" value="Unassembled WGS sequence"/>
</dbReference>
<accession>A0A4Q0SRR8</accession>